<evidence type="ECO:0000259" key="4">
    <source>
        <dbReference type="Pfam" id="PF03828"/>
    </source>
</evidence>
<organism evidence="5 6">
    <name type="scientific">Prorocentrum cordatum</name>
    <dbReference type="NCBI Taxonomy" id="2364126"/>
    <lineage>
        <taxon>Eukaryota</taxon>
        <taxon>Sar</taxon>
        <taxon>Alveolata</taxon>
        <taxon>Dinophyceae</taxon>
        <taxon>Prorocentrales</taxon>
        <taxon>Prorocentraceae</taxon>
        <taxon>Prorocentrum</taxon>
    </lineage>
</organism>
<keyword evidence="2" id="KW-0479">Metal-binding</keyword>
<dbReference type="EMBL" id="CAUYUJ010004376">
    <property type="protein sequence ID" value="CAK0809333.1"/>
    <property type="molecule type" value="Genomic_DNA"/>
</dbReference>
<evidence type="ECO:0000256" key="1">
    <source>
        <dbReference type="ARBA" id="ARBA00022679"/>
    </source>
</evidence>
<dbReference type="Pfam" id="PF03828">
    <property type="entry name" value="PAP_assoc"/>
    <property type="match status" value="1"/>
</dbReference>
<keyword evidence="1" id="KW-0808">Transferase</keyword>
<dbReference type="PANTHER" id="PTHR12271">
    <property type="entry name" value="POLY A POLYMERASE CID PAP -RELATED"/>
    <property type="match status" value="1"/>
</dbReference>
<dbReference type="PANTHER" id="PTHR12271:SF40">
    <property type="entry name" value="POLY(A) RNA POLYMERASE GLD2"/>
    <property type="match status" value="1"/>
</dbReference>
<dbReference type="Gene3D" id="1.10.1410.10">
    <property type="match status" value="1"/>
</dbReference>
<accession>A0ABN9QSW5</accession>
<proteinExistence type="predicted"/>
<dbReference type="SUPFAM" id="SSF81631">
    <property type="entry name" value="PAP/OAS1 substrate-binding domain"/>
    <property type="match status" value="1"/>
</dbReference>
<comment type="caution">
    <text evidence="5">The sequence shown here is derived from an EMBL/GenBank/DDBJ whole genome shotgun (WGS) entry which is preliminary data.</text>
</comment>
<dbReference type="InterPro" id="IPR002058">
    <property type="entry name" value="PAP_assoc"/>
</dbReference>
<feature type="domain" description="PAP-associated" evidence="4">
    <location>
        <begin position="60"/>
        <end position="113"/>
    </location>
</feature>
<keyword evidence="6" id="KW-1185">Reference proteome</keyword>
<dbReference type="Proteomes" id="UP001189429">
    <property type="component" value="Unassembled WGS sequence"/>
</dbReference>
<gene>
    <name evidence="5" type="ORF">PCOR1329_LOCUS14615</name>
</gene>
<evidence type="ECO:0000313" key="6">
    <source>
        <dbReference type="Proteomes" id="UP001189429"/>
    </source>
</evidence>
<name>A0ABN9QSW5_9DINO</name>
<sequence length="180" mass="20219">RLSSYAFTLLAIYYLQVDPEVALPCLPADAFREEAYLGQDDEGVVREHRGRWSCQLSAVELLQRFFQFYHSGFQWGDEVVSVRLGSRHTTGPQFPQLRGRHVQRLHIEDPFLLERNLHCVLGGDEEAELWQAFAQAAHEFSIGVLPVGLDAAGVSREQADEGLALEQSGGSMLMMMLQQG</sequence>
<feature type="non-terminal residue" evidence="5">
    <location>
        <position position="1"/>
    </location>
</feature>
<keyword evidence="3" id="KW-0460">Magnesium</keyword>
<evidence type="ECO:0000256" key="3">
    <source>
        <dbReference type="ARBA" id="ARBA00022842"/>
    </source>
</evidence>
<evidence type="ECO:0000256" key="2">
    <source>
        <dbReference type="ARBA" id="ARBA00022723"/>
    </source>
</evidence>
<protein>
    <recommendedName>
        <fullName evidence="4">PAP-associated domain-containing protein</fullName>
    </recommendedName>
</protein>
<reference evidence="5" key="1">
    <citation type="submission" date="2023-10" db="EMBL/GenBank/DDBJ databases">
        <authorList>
            <person name="Chen Y."/>
            <person name="Shah S."/>
            <person name="Dougan E. K."/>
            <person name="Thang M."/>
            <person name="Chan C."/>
        </authorList>
    </citation>
    <scope>NUCLEOTIDE SEQUENCE [LARGE SCALE GENOMIC DNA]</scope>
</reference>
<evidence type="ECO:0000313" key="5">
    <source>
        <dbReference type="EMBL" id="CAK0809333.1"/>
    </source>
</evidence>
<feature type="non-terminal residue" evidence="5">
    <location>
        <position position="180"/>
    </location>
</feature>